<keyword evidence="5" id="KW-1185">Reference proteome</keyword>
<protein>
    <recommendedName>
        <fullName evidence="3">N-acetyltransferase domain-containing protein</fullName>
    </recommendedName>
</protein>
<evidence type="ECO:0000313" key="4">
    <source>
        <dbReference type="EMBL" id="KAL3783785.1"/>
    </source>
</evidence>
<dbReference type="Proteomes" id="UP001516023">
    <property type="component" value="Unassembled WGS sequence"/>
</dbReference>
<proteinExistence type="predicted"/>
<gene>
    <name evidence="4" type="ORF">HJC23_000374</name>
</gene>
<keyword evidence="1" id="KW-0808">Transferase</keyword>
<reference evidence="4 5" key="1">
    <citation type="journal article" date="2020" name="G3 (Bethesda)">
        <title>Improved Reference Genome for Cyclotella cryptica CCMP332, a Model for Cell Wall Morphogenesis, Salinity Adaptation, and Lipid Production in Diatoms (Bacillariophyta).</title>
        <authorList>
            <person name="Roberts W.R."/>
            <person name="Downey K.M."/>
            <person name="Ruck E.C."/>
            <person name="Traller J.C."/>
            <person name="Alverson A.J."/>
        </authorList>
    </citation>
    <scope>NUCLEOTIDE SEQUENCE [LARGE SCALE GENOMIC DNA]</scope>
    <source>
        <strain evidence="4 5">CCMP332</strain>
    </source>
</reference>
<evidence type="ECO:0000313" key="5">
    <source>
        <dbReference type="Proteomes" id="UP001516023"/>
    </source>
</evidence>
<dbReference type="SUPFAM" id="SSF55729">
    <property type="entry name" value="Acyl-CoA N-acyltransferases (Nat)"/>
    <property type="match status" value="1"/>
</dbReference>
<evidence type="ECO:0000259" key="3">
    <source>
        <dbReference type="PROSITE" id="PS51186"/>
    </source>
</evidence>
<comment type="caution">
    <text evidence="4">The sequence shown here is derived from an EMBL/GenBank/DDBJ whole genome shotgun (WGS) entry which is preliminary data.</text>
</comment>
<dbReference type="Gene3D" id="3.40.630.30">
    <property type="match status" value="1"/>
</dbReference>
<dbReference type="InterPro" id="IPR050680">
    <property type="entry name" value="YpeA/RimI_acetyltransf"/>
</dbReference>
<dbReference type="InterPro" id="IPR000182">
    <property type="entry name" value="GNAT_dom"/>
</dbReference>
<dbReference type="CDD" id="cd04301">
    <property type="entry name" value="NAT_SF"/>
    <property type="match status" value="1"/>
</dbReference>
<evidence type="ECO:0000256" key="1">
    <source>
        <dbReference type="ARBA" id="ARBA00022679"/>
    </source>
</evidence>
<dbReference type="GO" id="GO:0016746">
    <property type="term" value="F:acyltransferase activity"/>
    <property type="evidence" value="ECO:0007669"/>
    <property type="project" value="UniProtKB-KW"/>
</dbReference>
<dbReference type="Pfam" id="PF00583">
    <property type="entry name" value="Acetyltransf_1"/>
    <property type="match status" value="1"/>
</dbReference>
<dbReference type="PANTHER" id="PTHR43420">
    <property type="entry name" value="ACETYLTRANSFERASE"/>
    <property type="match status" value="1"/>
</dbReference>
<dbReference type="PANTHER" id="PTHR43420:SF47">
    <property type="entry name" value="N-ACETYLTRANSFERASE DOMAIN-CONTAINING PROTEIN"/>
    <property type="match status" value="1"/>
</dbReference>
<organism evidence="4 5">
    <name type="scientific">Cyclotella cryptica</name>
    <dbReference type="NCBI Taxonomy" id="29204"/>
    <lineage>
        <taxon>Eukaryota</taxon>
        <taxon>Sar</taxon>
        <taxon>Stramenopiles</taxon>
        <taxon>Ochrophyta</taxon>
        <taxon>Bacillariophyta</taxon>
        <taxon>Coscinodiscophyceae</taxon>
        <taxon>Thalassiosirophycidae</taxon>
        <taxon>Stephanodiscales</taxon>
        <taxon>Stephanodiscaceae</taxon>
        <taxon>Cyclotella</taxon>
    </lineage>
</organism>
<accession>A0ABD3P6C5</accession>
<dbReference type="InterPro" id="IPR016181">
    <property type="entry name" value="Acyl_CoA_acyltransferase"/>
</dbReference>
<evidence type="ECO:0000256" key="2">
    <source>
        <dbReference type="ARBA" id="ARBA00023315"/>
    </source>
</evidence>
<sequence>MRAALLFNCIKDMADSYAPKVSGGNHEIYRALPPSLCRFRPHNSRSLNRHLNIMHSQGSSSLFLGGEENLESTVSWSCHSPASESIASGDNGAEPYRIEMVNTKRRLLDVKVFRGFSMTPEEFIWKRNHPIGNESTHNRRSCEIREAISEDDAINLLMPDYDELGRYMKFRSDQTNYEQEVYFVAVYCSCNGAEANAKIDLKSFERTNGVVGVVSAQQRNCLSVTEDSSIYDTDQQASNLEVPFPHIYLANMNVHQSFRRMGIGRALLSSVTDYAKTFSHDKHIQMRTALPIVLSVDNDNNGAVTTYEKFGFEYIGKNNIFGTMVFWT</sequence>
<keyword evidence="2" id="KW-0012">Acyltransferase</keyword>
<dbReference type="EMBL" id="JABMIG020000251">
    <property type="protein sequence ID" value="KAL3783785.1"/>
    <property type="molecule type" value="Genomic_DNA"/>
</dbReference>
<dbReference type="AlphaFoldDB" id="A0ABD3P6C5"/>
<feature type="domain" description="N-acetyltransferase" evidence="3">
    <location>
        <begin position="168"/>
        <end position="328"/>
    </location>
</feature>
<name>A0ABD3P6C5_9STRA</name>
<dbReference type="PROSITE" id="PS51186">
    <property type="entry name" value="GNAT"/>
    <property type="match status" value="1"/>
</dbReference>